<dbReference type="Pfam" id="PF18052">
    <property type="entry name" value="Rx_N"/>
    <property type="match status" value="1"/>
</dbReference>
<dbReference type="Proteomes" id="UP001341840">
    <property type="component" value="Unassembled WGS sequence"/>
</dbReference>
<evidence type="ECO:0000313" key="6">
    <source>
        <dbReference type="Proteomes" id="UP001341840"/>
    </source>
</evidence>
<keyword evidence="1" id="KW-0677">Repeat</keyword>
<sequence length="114" mass="13012">MAAASLLQIVIENLRTFVQDELATIWGVNSQIQELSGNLAAIHAVLQDAEEKQIRDHAVKLWLQNLSDAAHVLDDILDECSIQSNRLQSKQWSTLFHPNTIMFRRCFEFSIVHI</sequence>
<keyword evidence="3" id="KW-0611">Plant defense</keyword>
<feature type="domain" description="Disease resistance N-terminal" evidence="4">
    <location>
        <begin position="7"/>
        <end position="94"/>
    </location>
</feature>
<gene>
    <name evidence="5" type="ORF">PIB30_098286</name>
</gene>
<name>A0ABU6XUF6_9FABA</name>
<organism evidence="5 6">
    <name type="scientific">Stylosanthes scabra</name>
    <dbReference type="NCBI Taxonomy" id="79078"/>
    <lineage>
        <taxon>Eukaryota</taxon>
        <taxon>Viridiplantae</taxon>
        <taxon>Streptophyta</taxon>
        <taxon>Embryophyta</taxon>
        <taxon>Tracheophyta</taxon>
        <taxon>Spermatophyta</taxon>
        <taxon>Magnoliopsida</taxon>
        <taxon>eudicotyledons</taxon>
        <taxon>Gunneridae</taxon>
        <taxon>Pentapetalae</taxon>
        <taxon>rosids</taxon>
        <taxon>fabids</taxon>
        <taxon>Fabales</taxon>
        <taxon>Fabaceae</taxon>
        <taxon>Papilionoideae</taxon>
        <taxon>50 kb inversion clade</taxon>
        <taxon>dalbergioids sensu lato</taxon>
        <taxon>Dalbergieae</taxon>
        <taxon>Pterocarpus clade</taxon>
        <taxon>Stylosanthes</taxon>
    </lineage>
</organism>
<evidence type="ECO:0000259" key="4">
    <source>
        <dbReference type="Pfam" id="PF18052"/>
    </source>
</evidence>
<proteinExistence type="predicted"/>
<dbReference type="EMBL" id="JASCZI010213945">
    <property type="protein sequence ID" value="MED6201760.1"/>
    <property type="molecule type" value="Genomic_DNA"/>
</dbReference>
<comment type="caution">
    <text evidence="5">The sequence shown here is derived from an EMBL/GenBank/DDBJ whole genome shotgun (WGS) entry which is preliminary data.</text>
</comment>
<evidence type="ECO:0000313" key="5">
    <source>
        <dbReference type="EMBL" id="MED6201760.1"/>
    </source>
</evidence>
<protein>
    <recommendedName>
        <fullName evidence="4">Disease resistance N-terminal domain-containing protein</fullName>
    </recommendedName>
</protein>
<accession>A0ABU6XUF6</accession>
<reference evidence="5 6" key="1">
    <citation type="journal article" date="2023" name="Plants (Basel)">
        <title>Bridging the Gap: Combining Genomics and Transcriptomics Approaches to Understand Stylosanthes scabra, an Orphan Legume from the Brazilian Caatinga.</title>
        <authorList>
            <person name="Ferreira-Neto J.R.C."/>
            <person name="da Silva M.D."/>
            <person name="Binneck E."/>
            <person name="de Melo N.F."/>
            <person name="da Silva R.H."/>
            <person name="de Melo A.L.T.M."/>
            <person name="Pandolfi V."/>
            <person name="Bustamante F.O."/>
            <person name="Brasileiro-Vidal A.C."/>
            <person name="Benko-Iseppon A.M."/>
        </authorList>
    </citation>
    <scope>NUCLEOTIDE SEQUENCE [LARGE SCALE GENOMIC DNA]</scope>
    <source>
        <tissue evidence="5">Leaves</tissue>
    </source>
</reference>
<evidence type="ECO:0000256" key="3">
    <source>
        <dbReference type="ARBA" id="ARBA00022821"/>
    </source>
</evidence>
<keyword evidence="2" id="KW-0547">Nucleotide-binding</keyword>
<dbReference type="InterPro" id="IPR041118">
    <property type="entry name" value="Rx_N"/>
</dbReference>
<dbReference type="Gene3D" id="1.20.5.4130">
    <property type="match status" value="1"/>
</dbReference>
<keyword evidence="6" id="KW-1185">Reference proteome</keyword>
<evidence type="ECO:0000256" key="1">
    <source>
        <dbReference type="ARBA" id="ARBA00022737"/>
    </source>
</evidence>
<evidence type="ECO:0000256" key="2">
    <source>
        <dbReference type="ARBA" id="ARBA00022741"/>
    </source>
</evidence>